<dbReference type="InterPro" id="IPR031322">
    <property type="entry name" value="Shikimate/glucono_kinase"/>
</dbReference>
<keyword evidence="6 11" id="KW-0547">Nucleotide-binding</keyword>
<feature type="binding site" evidence="11">
    <location>
        <position position="144"/>
    </location>
    <ligand>
        <name>substrate</name>
    </ligand>
</feature>
<dbReference type="GO" id="GO:0005829">
    <property type="term" value="C:cytosol"/>
    <property type="evidence" value="ECO:0007669"/>
    <property type="project" value="TreeGrafter"/>
</dbReference>
<evidence type="ECO:0000256" key="4">
    <source>
        <dbReference type="ARBA" id="ARBA00022605"/>
    </source>
</evidence>
<dbReference type="PROSITE" id="PS01128">
    <property type="entry name" value="SHIKIMATE_KINASE"/>
    <property type="match status" value="1"/>
</dbReference>
<feature type="binding site" evidence="11">
    <location>
        <position position="41"/>
    </location>
    <ligand>
        <name>substrate</name>
    </ligand>
</feature>
<comment type="caution">
    <text evidence="11">Lacks conserved residue(s) required for the propagation of feature annotation.</text>
</comment>
<evidence type="ECO:0000256" key="2">
    <source>
        <dbReference type="ARBA" id="ARBA00006997"/>
    </source>
</evidence>
<comment type="subunit">
    <text evidence="11">Monomer.</text>
</comment>
<reference evidence="12 13" key="1">
    <citation type="submission" date="2018-12" db="EMBL/GenBank/DDBJ databases">
        <title>Sphingomonas sp. HMF7854 Genome sequencing and assembly.</title>
        <authorList>
            <person name="Cha I."/>
            <person name="Kang H."/>
            <person name="Kim H."/>
            <person name="Kang J."/>
            <person name="Joh K."/>
        </authorList>
    </citation>
    <scope>NUCLEOTIDE SEQUENCE [LARGE SCALE GENOMIC DNA]</scope>
    <source>
        <strain evidence="12 13">HMF7854</strain>
    </source>
</reference>
<feature type="binding site" evidence="11">
    <location>
        <position position="125"/>
    </location>
    <ligand>
        <name>ATP</name>
        <dbReference type="ChEBI" id="CHEBI:30616"/>
    </ligand>
</feature>
<keyword evidence="11" id="KW-0479">Metal-binding</keyword>
<name>A0A3R9Z7S9_9SPHN</name>
<dbReference type="HAMAP" id="MF_00109">
    <property type="entry name" value="Shikimate_kinase"/>
    <property type="match status" value="1"/>
</dbReference>
<comment type="function">
    <text evidence="11">Catalyzes the specific phosphorylation of the 3-hydroxyl group of shikimic acid using ATP as a cosubstrate.</text>
</comment>
<dbReference type="GO" id="GO:0004765">
    <property type="term" value="F:shikimate kinase activity"/>
    <property type="evidence" value="ECO:0007669"/>
    <property type="project" value="UniProtKB-UniRule"/>
</dbReference>
<keyword evidence="11" id="KW-0460">Magnesium</keyword>
<comment type="pathway">
    <text evidence="1 11">Metabolic intermediate biosynthesis; chorismate biosynthesis; chorismate from D-erythrose 4-phosphate and phosphoenolpyruvate: step 5/7.</text>
</comment>
<feature type="binding site" evidence="11">
    <location>
        <begin position="19"/>
        <end position="24"/>
    </location>
    <ligand>
        <name>ATP</name>
        <dbReference type="ChEBI" id="CHEBI:30616"/>
    </ligand>
</feature>
<dbReference type="InterPro" id="IPR000623">
    <property type="entry name" value="Shikimate_kinase/TSH1"/>
</dbReference>
<dbReference type="Gene3D" id="3.40.50.300">
    <property type="entry name" value="P-loop containing nucleotide triphosphate hydrolases"/>
    <property type="match status" value="1"/>
</dbReference>
<evidence type="ECO:0000256" key="9">
    <source>
        <dbReference type="ARBA" id="ARBA00023141"/>
    </source>
</evidence>
<evidence type="ECO:0000256" key="1">
    <source>
        <dbReference type="ARBA" id="ARBA00004842"/>
    </source>
</evidence>
<comment type="catalytic activity">
    <reaction evidence="10 11">
        <text>shikimate + ATP = 3-phosphoshikimate + ADP + H(+)</text>
        <dbReference type="Rhea" id="RHEA:13121"/>
        <dbReference type="ChEBI" id="CHEBI:15378"/>
        <dbReference type="ChEBI" id="CHEBI:30616"/>
        <dbReference type="ChEBI" id="CHEBI:36208"/>
        <dbReference type="ChEBI" id="CHEBI:145989"/>
        <dbReference type="ChEBI" id="CHEBI:456216"/>
        <dbReference type="EC" id="2.7.1.71"/>
    </reaction>
</comment>
<evidence type="ECO:0000256" key="5">
    <source>
        <dbReference type="ARBA" id="ARBA00022679"/>
    </source>
</evidence>
<keyword evidence="7 11" id="KW-0418">Kinase</keyword>
<keyword evidence="11" id="KW-0963">Cytoplasm</keyword>
<dbReference type="CDD" id="cd00464">
    <property type="entry name" value="SK"/>
    <property type="match status" value="1"/>
</dbReference>
<dbReference type="InterPro" id="IPR027417">
    <property type="entry name" value="P-loop_NTPase"/>
</dbReference>
<dbReference type="GO" id="GO:0000287">
    <property type="term" value="F:magnesium ion binding"/>
    <property type="evidence" value="ECO:0007669"/>
    <property type="project" value="UniProtKB-UniRule"/>
</dbReference>
<keyword evidence="13" id="KW-1185">Reference proteome</keyword>
<dbReference type="Proteomes" id="UP000274661">
    <property type="component" value="Unassembled WGS sequence"/>
</dbReference>
<dbReference type="NCBIfam" id="NF010552">
    <property type="entry name" value="PRK13946.1"/>
    <property type="match status" value="1"/>
</dbReference>
<feature type="binding site" evidence="11">
    <location>
        <position position="23"/>
    </location>
    <ligand>
        <name>Mg(2+)</name>
        <dbReference type="ChEBI" id="CHEBI:18420"/>
    </ligand>
</feature>
<evidence type="ECO:0000256" key="7">
    <source>
        <dbReference type="ARBA" id="ARBA00022777"/>
    </source>
</evidence>
<keyword evidence="9 11" id="KW-0057">Aromatic amino acid biosynthesis</keyword>
<dbReference type="UniPathway" id="UPA00053">
    <property type="reaction ID" value="UER00088"/>
</dbReference>
<comment type="cofactor">
    <cofactor evidence="11">
        <name>Mg(2+)</name>
        <dbReference type="ChEBI" id="CHEBI:18420"/>
    </cofactor>
    <text evidence="11">Binds 1 Mg(2+) ion per subunit.</text>
</comment>
<dbReference type="SUPFAM" id="SSF52540">
    <property type="entry name" value="P-loop containing nucleoside triphosphate hydrolases"/>
    <property type="match status" value="1"/>
</dbReference>
<keyword evidence="5 11" id="KW-0808">Transferase</keyword>
<organism evidence="12 13">
    <name type="scientific">Sphingomonas ginkgonis</name>
    <dbReference type="NCBI Taxonomy" id="2315330"/>
    <lineage>
        <taxon>Bacteria</taxon>
        <taxon>Pseudomonadati</taxon>
        <taxon>Pseudomonadota</taxon>
        <taxon>Alphaproteobacteria</taxon>
        <taxon>Sphingomonadales</taxon>
        <taxon>Sphingomonadaceae</taxon>
        <taxon>Sphingomonas</taxon>
    </lineage>
</organism>
<dbReference type="PRINTS" id="PR01100">
    <property type="entry name" value="SHIKIMTKNASE"/>
</dbReference>
<dbReference type="GO" id="GO:0005524">
    <property type="term" value="F:ATP binding"/>
    <property type="evidence" value="ECO:0007669"/>
    <property type="project" value="UniProtKB-UniRule"/>
</dbReference>
<dbReference type="GO" id="GO:0009423">
    <property type="term" value="P:chorismate biosynthetic process"/>
    <property type="evidence" value="ECO:0007669"/>
    <property type="project" value="UniProtKB-UniRule"/>
</dbReference>
<comment type="similarity">
    <text evidence="2 11">Belongs to the shikimate kinase family.</text>
</comment>
<protein>
    <recommendedName>
        <fullName evidence="3 11">Shikimate kinase</fullName>
        <shortName evidence="11">SK</shortName>
        <ecNumber evidence="3 11">2.7.1.71</ecNumber>
    </recommendedName>
</protein>
<evidence type="ECO:0000313" key="12">
    <source>
        <dbReference type="EMBL" id="RST31858.1"/>
    </source>
</evidence>
<dbReference type="EMBL" id="RWJF01000001">
    <property type="protein sequence ID" value="RST31858.1"/>
    <property type="molecule type" value="Genomic_DNA"/>
</dbReference>
<gene>
    <name evidence="11" type="primary">aroK</name>
    <name evidence="12" type="ORF">HMF7854_14195</name>
</gene>
<feature type="binding site" evidence="11">
    <location>
        <position position="65"/>
    </location>
    <ligand>
        <name>substrate</name>
    </ligand>
</feature>
<evidence type="ECO:0000256" key="6">
    <source>
        <dbReference type="ARBA" id="ARBA00022741"/>
    </source>
</evidence>
<evidence type="ECO:0000256" key="8">
    <source>
        <dbReference type="ARBA" id="ARBA00022840"/>
    </source>
</evidence>
<dbReference type="InterPro" id="IPR023000">
    <property type="entry name" value="Shikimate_kinase_CS"/>
</dbReference>
<evidence type="ECO:0000256" key="10">
    <source>
        <dbReference type="ARBA" id="ARBA00048567"/>
    </source>
</evidence>
<dbReference type="OrthoDB" id="9800332at2"/>
<comment type="subcellular location">
    <subcellularLocation>
        <location evidence="11">Cytoplasm</location>
    </subcellularLocation>
</comment>
<keyword evidence="8 11" id="KW-0067">ATP-binding</keyword>
<sequence length="179" mass="19935">MNRAVPRLDRSIVLVGMMGAGKSTIGRRLARRLAVEFVDSDVEIEKTTGLKTSELFELYGEDAFRDGERRVVARLVQGRPRVIATGGGAFNHPDTRSLLNRQAITVWLDAPIEVLAERTRRRDNRPLLRSGNRVEILQQLMTQRAAFYAQAHVRVPTSDSPHQEVVEAVVTAVSAHLNG</sequence>
<dbReference type="GO" id="GO:0009073">
    <property type="term" value="P:aromatic amino acid family biosynthetic process"/>
    <property type="evidence" value="ECO:0007669"/>
    <property type="project" value="UniProtKB-KW"/>
</dbReference>
<evidence type="ECO:0000256" key="11">
    <source>
        <dbReference type="HAMAP-Rule" id="MF_00109"/>
    </source>
</evidence>
<accession>A0A3R9Z7S9</accession>
<proteinExistence type="inferred from homology"/>
<feature type="binding site" evidence="11">
    <location>
        <position position="87"/>
    </location>
    <ligand>
        <name>substrate</name>
    </ligand>
</feature>
<dbReference type="AlphaFoldDB" id="A0A3R9Z7S9"/>
<comment type="caution">
    <text evidence="12">The sequence shown here is derived from an EMBL/GenBank/DDBJ whole genome shotgun (WGS) entry which is preliminary data.</text>
</comment>
<dbReference type="GO" id="GO:0008652">
    <property type="term" value="P:amino acid biosynthetic process"/>
    <property type="evidence" value="ECO:0007669"/>
    <property type="project" value="UniProtKB-KW"/>
</dbReference>
<dbReference type="Pfam" id="PF01202">
    <property type="entry name" value="SKI"/>
    <property type="match status" value="1"/>
</dbReference>
<dbReference type="EC" id="2.7.1.71" evidence="3 11"/>
<dbReference type="PANTHER" id="PTHR21087:SF16">
    <property type="entry name" value="SHIKIMATE KINASE 1, CHLOROPLASTIC"/>
    <property type="match status" value="1"/>
</dbReference>
<evidence type="ECO:0000256" key="3">
    <source>
        <dbReference type="ARBA" id="ARBA00012154"/>
    </source>
</evidence>
<dbReference type="PANTHER" id="PTHR21087">
    <property type="entry name" value="SHIKIMATE KINASE"/>
    <property type="match status" value="1"/>
</dbReference>
<keyword evidence="4 11" id="KW-0028">Amino-acid biosynthesis</keyword>
<evidence type="ECO:0000313" key="13">
    <source>
        <dbReference type="Proteomes" id="UP000274661"/>
    </source>
</evidence>